<reference evidence="3" key="1">
    <citation type="submission" date="2016-09" db="EMBL/GenBank/DDBJ databases">
        <authorList>
            <person name="Wan X."/>
            <person name="Hou S."/>
        </authorList>
    </citation>
    <scope>NUCLEOTIDE SEQUENCE [LARGE SCALE GENOMIC DNA]</scope>
    <source>
        <strain evidence="3">KH87</strain>
    </source>
</reference>
<dbReference type="RefSeq" id="WP_070048499.1">
    <property type="nucleotide sequence ID" value="NZ_CBCSDO010000003.1"/>
</dbReference>
<gene>
    <name evidence="2" type="ORF">BI198_04640</name>
</gene>
<proteinExistence type="inferred from homology"/>
<evidence type="ECO:0000313" key="2">
    <source>
        <dbReference type="EMBL" id="OEY68933.1"/>
    </source>
</evidence>
<sequence length="126" mass="14601">MEYDFTYQRDTRQFGLVLAPEYQILATFLVEEFAANGSAITQLLQQLTALTPQDEWRYQGKEFVLEVEQAEVLLQHNSLLHNDASASEQQLLLEEQLQLDEHGLSCHCGLEDFVKLLQDWHSFITE</sequence>
<keyword evidence="3" id="KW-1185">Reference proteome</keyword>
<dbReference type="Pfam" id="PF06062">
    <property type="entry name" value="UPF0231"/>
    <property type="match status" value="1"/>
</dbReference>
<evidence type="ECO:0000256" key="1">
    <source>
        <dbReference type="ARBA" id="ARBA00005367"/>
    </source>
</evidence>
<comment type="caution">
    <text evidence="2">The sequence shown here is derived from an EMBL/GenBank/DDBJ whole genome shotgun (WGS) entry which is preliminary data.</text>
</comment>
<dbReference type="InterPro" id="IPR008249">
    <property type="entry name" value="UPF0231"/>
</dbReference>
<dbReference type="AlphaFoldDB" id="A0A1E7Q4D0"/>
<accession>A0A1E7Q4D0</accession>
<dbReference type="Proteomes" id="UP000242258">
    <property type="component" value="Unassembled WGS sequence"/>
</dbReference>
<name>A0A1E7Q4D0_9GAMM</name>
<protein>
    <submittedName>
        <fullName evidence="2">Uncharacterized protein</fullName>
    </submittedName>
</protein>
<comment type="similarity">
    <text evidence="1">Belongs to the UPF0231 family.</text>
</comment>
<dbReference type="EMBL" id="MKEK01000001">
    <property type="protein sequence ID" value="OEY68933.1"/>
    <property type="molecule type" value="Genomic_DNA"/>
</dbReference>
<evidence type="ECO:0000313" key="3">
    <source>
        <dbReference type="Proteomes" id="UP000242258"/>
    </source>
</evidence>
<organism evidence="2 3">
    <name type="scientific">Rheinheimera salexigens</name>
    <dbReference type="NCBI Taxonomy" id="1628148"/>
    <lineage>
        <taxon>Bacteria</taxon>
        <taxon>Pseudomonadati</taxon>
        <taxon>Pseudomonadota</taxon>
        <taxon>Gammaproteobacteria</taxon>
        <taxon>Chromatiales</taxon>
        <taxon>Chromatiaceae</taxon>
        <taxon>Rheinheimera</taxon>
    </lineage>
</organism>
<dbReference type="OrthoDB" id="5739292at2"/>